<keyword evidence="5" id="KW-0811">Translocation</keyword>
<dbReference type="RefSeq" id="WP_264843269.1">
    <property type="nucleotide sequence ID" value="NZ_AP025628.1"/>
</dbReference>
<evidence type="ECO:0000256" key="6">
    <source>
        <dbReference type="SAM" id="MobiDB-lite"/>
    </source>
</evidence>
<organism evidence="7 8">
    <name type="scientific">Caldinitratiruptor microaerophilus</name>
    <dbReference type="NCBI Taxonomy" id="671077"/>
    <lineage>
        <taxon>Bacteria</taxon>
        <taxon>Bacillati</taxon>
        <taxon>Bacillota</taxon>
        <taxon>Clostridia</taxon>
        <taxon>Eubacteriales</taxon>
        <taxon>Symbiobacteriaceae</taxon>
        <taxon>Caldinitratiruptor</taxon>
    </lineage>
</organism>
<name>A0AA35CIM7_9FIRM</name>
<feature type="transmembrane region" description="Helical" evidence="5">
    <location>
        <begin position="177"/>
        <end position="199"/>
    </location>
</feature>
<dbReference type="GO" id="GO:0009977">
    <property type="term" value="F:proton motive force dependent protein transmembrane transporter activity"/>
    <property type="evidence" value="ECO:0007669"/>
    <property type="project" value="TreeGrafter"/>
</dbReference>
<dbReference type="GO" id="GO:0043953">
    <property type="term" value="P:protein transport by the Tat complex"/>
    <property type="evidence" value="ECO:0007669"/>
    <property type="project" value="UniProtKB-UniRule"/>
</dbReference>
<dbReference type="HAMAP" id="MF_00902">
    <property type="entry name" value="TatC"/>
    <property type="match status" value="1"/>
</dbReference>
<evidence type="ECO:0000256" key="5">
    <source>
        <dbReference type="HAMAP-Rule" id="MF_00902"/>
    </source>
</evidence>
<dbReference type="PROSITE" id="PS01218">
    <property type="entry name" value="TATC"/>
    <property type="match status" value="1"/>
</dbReference>
<accession>A0AA35CIM7</accession>
<feature type="transmembrane region" description="Helical" evidence="5">
    <location>
        <begin position="92"/>
        <end position="115"/>
    </location>
</feature>
<dbReference type="InterPro" id="IPR002033">
    <property type="entry name" value="TatC"/>
</dbReference>
<evidence type="ECO:0000256" key="2">
    <source>
        <dbReference type="ARBA" id="ARBA00022692"/>
    </source>
</evidence>
<feature type="transmembrane region" description="Helical" evidence="5">
    <location>
        <begin position="41"/>
        <end position="59"/>
    </location>
</feature>
<evidence type="ECO:0000313" key="7">
    <source>
        <dbReference type="EMBL" id="BDG59154.1"/>
    </source>
</evidence>
<dbReference type="EMBL" id="AP025628">
    <property type="protein sequence ID" value="BDG59154.1"/>
    <property type="molecule type" value="Genomic_DNA"/>
</dbReference>
<keyword evidence="8" id="KW-1185">Reference proteome</keyword>
<dbReference type="PANTHER" id="PTHR30371">
    <property type="entry name" value="SEC-INDEPENDENT PROTEIN TRANSLOCASE PROTEIN TATC"/>
    <property type="match status" value="1"/>
</dbReference>
<comment type="subunit">
    <text evidence="5">Forms a complex with TatA.</text>
</comment>
<keyword evidence="4 5" id="KW-0472">Membrane</keyword>
<feature type="region of interest" description="Disordered" evidence="6">
    <location>
        <begin position="1"/>
        <end position="26"/>
    </location>
</feature>
<feature type="transmembrane region" description="Helical" evidence="5">
    <location>
        <begin position="211"/>
        <end position="227"/>
    </location>
</feature>
<dbReference type="GO" id="GO:0033281">
    <property type="term" value="C:TAT protein transport complex"/>
    <property type="evidence" value="ECO:0007669"/>
    <property type="project" value="UniProtKB-UniRule"/>
</dbReference>
<sequence>MADVRGREGPAGGEPEEHAAAAPGDRPAPVMEHLEELRRRIIWSLVAVAIGVAVGWVFVGDVFRLLMRQAPLPLQSFGPAEVFVVQFRMGALAGLVLASPVVLYQIIAFVLPALTPTEKRWLFSLLPATLILFVLGVLFGYLVLLPMSLRFFLYVAETAGTPVIFTVRQYFDLIIKLTVPLGVVFELPVVVWLLAQIGLVSSAMLGRLRKYAVVGIFVVAAVISPGTDVVSQVIMAVPLLALYEAGIWIAYLVERRKRARG</sequence>
<evidence type="ECO:0000256" key="1">
    <source>
        <dbReference type="ARBA" id="ARBA00004141"/>
    </source>
</evidence>
<dbReference type="NCBIfam" id="TIGR00945">
    <property type="entry name" value="tatC"/>
    <property type="match status" value="1"/>
</dbReference>
<keyword evidence="5" id="KW-1003">Cell membrane</keyword>
<dbReference type="PANTHER" id="PTHR30371:SF0">
    <property type="entry name" value="SEC-INDEPENDENT PROTEIN TRANSLOCASE PROTEIN TATC, CHLOROPLASTIC-RELATED"/>
    <property type="match status" value="1"/>
</dbReference>
<dbReference type="Proteomes" id="UP001163687">
    <property type="component" value="Chromosome"/>
</dbReference>
<reference evidence="7" key="1">
    <citation type="submission" date="2022-03" db="EMBL/GenBank/DDBJ databases">
        <title>Complete genome sequence of Caldinitratiruptor microaerophilus.</title>
        <authorList>
            <person name="Mukaiyama R."/>
            <person name="Nishiyama T."/>
            <person name="Ueda K."/>
        </authorList>
    </citation>
    <scope>NUCLEOTIDE SEQUENCE</scope>
    <source>
        <strain evidence="7">JCM 16183</strain>
    </source>
</reference>
<evidence type="ECO:0000256" key="4">
    <source>
        <dbReference type="ARBA" id="ARBA00023136"/>
    </source>
</evidence>
<evidence type="ECO:0000313" key="8">
    <source>
        <dbReference type="Proteomes" id="UP001163687"/>
    </source>
</evidence>
<keyword evidence="5" id="KW-0653">Protein transport</keyword>
<comment type="function">
    <text evidence="5">Part of the twin-arginine translocation (Tat) system that transports large folded proteins containing a characteristic twin-arginine motif in their signal peptide across membranes.</text>
</comment>
<comment type="subcellular location">
    <subcellularLocation>
        <location evidence="5">Cell membrane</location>
        <topology evidence="5">Multi-pass membrane protein</topology>
    </subcellularLocation>
    <subcellularLocation>
        <location evidence="1">Membrane</location>
        <topology evidence="1">Multi-pass membrane protein</topology>
    </subcellularLocation>
</comment>
<dbReference type="AlphaFoldDB" id="A0AA35CIM7"/>
<evidence type="ECO:0000256" key="3">
    <source>
        <dbReference type="ARBA" id="ARBA00022989"/>
    </source>
</evidence>
<feature type="transmembrane region" description="Helical" evidence="5">
    <location>
        <begin position="233"/>
        <end position="253"/>
    </location>
</feature>
<keyword evidence="2 5" id="KW-0812">Transmembrane</keyword>
<dbReference type="Pfam" id="PF00902">
    <property type="entry name" value="TatC"/>
    <property type="match status" value="1"/>
</dbReference>
<feature type="transmembrane region" description="Helical" evidence="5">
    <location>
        <begin position="121"/>
        <end position="144"/>
    </location>
</feature>
<gene>
    <name evidence="5 7" type="primary">tatC</name>
    <name evidence="7" type="ORF">caldi_02440</name>
</gene>
<dbReference type="GO" id="GO:0065002">
    <property type="term" value="P:intracellular protein transmembrane transport"/>
    <property type="evidence" value="ECO:0007669"/>
    <property type="project" value="TreeGrafter"/>
</dbReference>
<comment type="similarity">
    <text evidence="5">Belongs to the TatC family.</text>
</comment>
<dbReference type="InterPro" id="IPR019820">
    <property type="entry name" value="Sec-indep_translocase_CS"/>
</dbReference>
<dbReference type="KEGG" id="cmic:caldi_02440"/>
<proteinExistence type="inferred from homology"/>
<dbReference type="PRINTS" id="PR01840">
    <property type="entry name" value="TATCFAMILY"/>
</dbReference>
<keyword evidence="3 5" id="KW-1133">Transmembrane helix</keyword>
<protein>
    <recommendedName>
        <fullName evidence="5">Sec-independent protein translocase protein TatC</fullName>
    </recommendedName>
</protein>
<keyword evidence="5" id="KW-0813">Transport</keyword>